<dbReference type="Pfam" id="PF12531">
    <property type="entry name" value="DUF3731"/>
    <property type="match status" value="1"/>
</dbReference>
<dbReference type="RefSeq" id="WP_166347079.1">
    <property type="nucleotide sequence ID" value="NZ_CP088280.1"/>
</dbReference>
<evidence type="ECO:0000313" key="4">
    <source>
        <dbReference type="EMBL" id="NYY90319.1"/>
    </source>
</evidence>
<dbReference type="Gene3D" id="3.30.420.40">
    <property type="match status" value="2"/>
</dbReference>
<dbReference type="PROSITE" id="PS00297">
    <property type="entry name" value="HSP70_1"/>
    <property type="match status" value="1"/>
</dbReference>
<dbReference type="GO" id="GO:0140662">
    <property type="term" value="F:ATP-dependent protein folding chaperone"/>
    <property type="evidence" value="ECO:0007669"/>
    <property type="project" value="InterPro"/>
</dbReference>
<reference evidence="4" key="2">
    <citation type="submission" date="2020-06" db="EMBL/GenBank/DDBJ databases">
        <title>Whole Genome Sequence of Bradyrhizobium sp. Strain 323S2.</title>
        <authorList>
            <person name="Bromfield E.S.P."/>
        </authorList>
    </citation>
    <scope>NUCLEOTIDE SEQUENCE [LARGE SCALE GENOMIC DNA]</scope>
    <source>
        <strain evidence="4">323S2</strain>
    </source>
</reference>
<reference evidence="5 6" key="3">
    <citation type="journal article" date="2022" name="Int. J. Syst. Evol. Microbiol.">
        <title>Strains of Bradyrhizobium barranii sp. nov. associated with legumes native to Canada are symbionts of soybeans and belong to different subspecies (subsp. barranii subsp. nov. and subsp. apii subsp. nov.) and symbiovars (sv. glycinearum and sv. septentrionale).</title>
        <authorList>
            <person name="Bromfield E.S.P."/>
            <person name="Cloutier S."/>
            <person name="Wasai-Hara S."/>
            <person name="Minamisawa K."/>
        </authorList>
    </citation>
    <scope>NUCLEOTIDE SEQUENCE [LARGE SCALE GENOMIC DNA]</scope>
    <source>
        <strain evidence="5 6">323S2</strain>
    </source>
</reference>
<comment type="similarity">
    <text evidence="1">Belongs to the heat shock protein 70 family.</text>
</comment>
<dbReference type="Proteomes" id="UP000564836">
    <property type="component" value="Chromosome"/>
</dbReference>
<dbReference type="PANTHER" id="PTHR19375">
    <property type="entry name" value="HEAT SHOCK PROTEIN 70KDA"/>
    <property type="match status" value="1"/>
</dbReference>
<dbReference type="InterPro" id="IPR018181">
    <property type="entry name" value="Heat_shock_70_CS"/>
</dbReference>
<evidence type="ECO:0000313" key="6">
    <source>
        <dbReference type="Proteomes" id="UP000564836"/>
    </source>
</evidence>
<reference evidence="5 6" key="1">
    <citation type="journal article" date="2017" name="Syst. Appl. Microbiol.">
        <title>Soybeans inoculated with root zone soils of Canadian native legumes harbour diverse and novel Bradyrhizobium spp. that possess agricultural potential.</title>
        <authorList>
            <person name="Bromfield E.S.P."/>
            <person name="Cloutier S."/>
            <person name="Tambong J.T."/>
            <person name="Tran Thi T.V."/>
        </authorList>
    </citation>
    <scope>NUCLEOTIDE SEQUENCE [LARGE SCALE GENOMIC DNA]</scope>
    <source>
        <strain evidence="5 6">323S2</strain>
    </source>
</reference>
<organism evidence="4">
    <name type="scientific">Bradyrhizobium barranii subsp. barranii</name>
    <dbReference type="NCBI Taxonomy" id="2823807"/>
    <lineage>
        <taxon>Bacteria</taxon>
        <taxon>Pseudomonadati</taxon>
        <taxon>Pseudomonadota</taxon>
        <taxon>Alphaproteobacteria</taxon>
        <taxon>Hyphomicrobiales</taxon>
        <taxon>Nitrobacteraceae</taxon>
        <taxon>Bradyrhizobium</taxon>
        <taxon>Bradyrhizobium barranii</taxon>
    </lineage>
</organism>
<proteinExistence type="inferred from homology"/>
<keyword evidence="2" id="KW-0547">Nucleotide-binding</keyword>
<dbReference type="InterPro" id="IPR043129">
    <property type="entry name" value="ATPase_NBD"/>
</dbReference>
<dbReference type="SUPFAM" id="SSF53067">
    <property type="entry name" value="Actin-like ATPase domain"/>
    <property type="match status" value="2"/>
</dbReference>
<keyword evidence="3" id="KW-0067">ATP-binding</keyword>
<dbReference type="GO" id="GO:0005524">
    <property type="term" value="F:ATP binding"/>
    <property type="evidence" value="ECO:0007669"/>
    <property type="project" value="UniProtKB-KW"/>
</dbReference>
<evidence type="ECO:0000256" key="2">
    <source>
        <dbReference type="ARBA" id="ARBA00022741"/>
    </source>
</evidence>
<gene>
    <name evidence="5" type="ORF">G6321_00050015</name>
    <name evidence="4" type="ORF">G6321_18385</name>
</gene>
<accession>A0A7Z0TQR3</accession>
<dbReference type="PROSITE" id="PS00329">
    <property type="entry name" value="HSP70_2"/>
    <property type="match status" value="1"/>
</dbReference>
<dbReference type="InterPro" id="IPR021030">
    <property type="entry name" value="DUF3731"/>
</dbReference>
<dbReference type="CDD" id="cd10170">
    <property type="entry name" value="ASKHA_NBD_HSP70"/>
    <property type="match status" value="1"/>
</dbReference>
<evidence type="ECO:0000313" key="5">
    <source>
        <dbReference type="EMBL" id="UGX93641.1"/>
    </source>
</evidence>
<evidence type="ECO:0000256" key="1">
    <source>
        <dbReference type="ARBA" id="ARBA00007381"/>
    </source>
</evidence>
<protein>
    <submittedName>
        <fullName evidence="4">Hsp70 family protein</fullName>
    </submittedName>
</protein>
<evidence type="ECO:0000256" key="3">
    <source>
        <dbReference type="ARBA" id="ARBA00022840"/>
    </source>
</evidence>
<dbReference type="Pfam" id="PF00012">
    <property type="entry name" value="HSP70"/>
    <property type="match status" value="1"/>
</dbReference>
<sequence>MTKDRARFAIGIDLGTTNSALAFAPLVGEGAPEVLLVPQWEGLGGLTEKPTLPSFLYLPEEAVAAHLRGQGVGAGQWIVGLFARMKASEAPGRVVHSAKSWLCHHAADRSEPFLPWGSTVLAGEQKISPVRASALILNYLRGIWNSRFAQAGFAFDDQDITVTVPASFDAAAQRLTITAAEEAGFVGDVRLLEEPQAAFYCWLESHDPARELWQRPDNGDAGLRHVLVIDIGGGTSDFSIFEVRLNEQTSDPDIRRVAVSEHTLLGGDNIDLAVAHFLEPRLAGAASQLSGPQWDQLVAACRHLKEQALVATGPPDERFVVALAGRGSGMVGGSQAATATRAEIESLLLDGFFPFCDAAARPYRTYAALREWGLPYPADSAITRHLAEFLNDRPRIDAVLFNGGSVRPSLLRQRLREQIGGWQDGFVPQVLENEEPDLAVARGAARFGALLHHRSVRIAAGAAAAIFLEVEGIQAADHQTVRPPLVCVLPQDAAPSQLFEIADLGLKLRTDQLVRFQAYSSTRKSVSRTGDIVSWSEGEFHPLPPLQTIVRTAELSGPEAGGMLPVGLTARMNALGLLQISCVSADPAVQQSWPLEFNMREHIQGVAGAPGAGRTREANAPIEPNASADALEAARRQIGVVFTQPANNSKKNKITAATILKGMEHILASARSEWNGPLLRALWPALEERRDDRRRSADHEEAWLIMAGFLLRPGFGLVRDDLRIDALWRVHDDGPCFPGRRIKSQEYILWRRVAAGLTRERQTMLVAREIDRIRSGRAPDELVRLAGSLELIHHDTKAELVRCFCDTAVTLARAKRHCTPYLAALGLLLNRTPLYAGPETVVSPDLVEHAYQAFQRFDWTTPELLDLQILFLRAARVVDDRSLDLPMPLRGLIASKLEKSGVPALQTAKIKGFVPIGRSDRASLYDDSLPTGLLLIA</sequence>
<name>A0A7Z0TQR3_9BRAD</name>
<dbReference type="EMBL" id="CP088280">
    <property type="protein sequence ID" value="UGX93641.1"/>
    <property type="molecule type" value="Genomic_DNA"/>
</dbReference>
<dbReference type="EMBL" id="JACBFH010000001">
    <property type="protein sequence ID" value="NYY90319.1"/>
    <property type="molecule type" value="Genomic_DNA"/>
</dbReference>
<dbReference type="AlphaFoldDB" id="A0A7Z0TQR3"/>
<dbReference type="InterPro" id="IPR013126">
    <property type="entry name" value="Hsp_70_fam"/>
</dbReference>